<proteinExistence type="predicted"/>
<comment type="caution">
    <text evidence="3">The sequence shown here is derived from an EMBL/GenBank/DDBJ whole genome shotgun (WGS) entry which is preliminary data.</text>
</comment>
<gene>
    <name evidence="3" type="ORF">GCM10009544_66210</name>
</gene>
<feature type="region of interest" description="Disordered" evidence="1">
    <location>
        <begin position="243"/>
        <end position="268"/>
    </location>
</feature>
<organism evidence="3 4">
    <name type="scientific">Streptomyces stramineus</name>
    <dbReference type="NCBI Taxonomy" id="173861"/>
    <lineage>
        <taxon>Bacteria</taxon>
        <taxon>Bacillati</taxon>
        <taxon>Actinomycetota</taxon>
        <taxon>Actinomycetes</taxon>
        <taxon>Kitasatosporales</taxon>
        <taxon>Streptomycetaceae</taxon>
        <taxon>Streptomyces</taxon>
    </lineage>
</organism>
<dbReference type="SUPFAM" id="SSF69279">
    <property type="entry name" value="Phage tail proteins"/>
    <property type="match status" value="1"/>
</dbReference>
<dbReference type="NCBIfam" id="NF033848">
    <property type="entry name" value="VgrG_rel"/>
    <property type="match status" value="1"/>
</dbReference>
<reference evidence="4" key="1">
    <citation type="journal article" date="2019" name="Int. J. Syst. Evol. Microbiol.">
        <title>The Global Catalogue of Microorganisms (GCM) 10K type strain sequencing project: providing services to taxonomists for standard genome sequencing and annotation.</title>
        <authorList>
            <consortium name="The Broad Institute Genomics Platform"/>
            <consortium name="The Broad Institute Genome Sequencing Center for Infectious Disease"/>
            <person name="Wu L."/>
            <person name="Ma J."/>
        </authorList>
    </citation>
    <scope>NUCLEOTIDE SEQUENCE [LARGE SCALE GENOMIC DNA]</scope>
    <source>
        <strain evidence="4">JCM 10649</strain>
    </source>
</reference>
<dbReference type="Pfam" id="PF05954">
    <property type="entry name" value="Phage_GPD"/>
    <property type="match status" value="1"/>
</dbReference>
<dbReference type="Gene3D" id="3.55.50.10">
    <property type="entry name" value="Baseplate protein-like domains"/>
    <property type="match status" value="1"/>
</dbReference>
<keyword evidence="4" id="KW-1185">Reference proteome</keyword>
<sequence length="642" mass="67176">MQGPATSAVLQVSIGGDALPDDAALALVDGWVDQGAGVPAAFQLTFRDPQRVMISRLGATFGTPVTIATVTDGQGAGDTLLTGEITGFEADYDGTGTFTVLRGYDFGHRLMRRRRVAAYKNQSASDIARKLAAQDGVPIGAIRSTKTVYEFISQSNVSDWDFLARLADENETVMSIDAKGRFCFVRPKPASGAPATSPDGEDPLDLKAGIDILRLRAAVTAADQVGKVETRGWDVSQKKALSSVSPATDNPGFAIGETPGGAAGKFKPGKLVETSTPYGKSAEVRFASDALADDVTAAFAEVEVVVLGNTRLRPGVPVTLADTGAPFEGKYTATSVRHVFGDGKHYESWVTVSGRQWRSLFGLASGGGGTGTGPALPSVANALVTDVNDPLKQGRVRLRFPWLDDRYVSDWTRTVQMGGLGGGGVFPMDVNDEVLVGFDRGALDHPFVIGGLYNGKDKPTVVGDVPLHDTVRKKASRHTVSDRDGNRVDLLSQKTGRRRQGVRLASGDRQLTINLDRTNTEIVVDSKGSVTIKGSRSVSVEAGADLTLSARRRLSLKSGGPLSVTSGGPLNVDSTGLINLKSLGQIGLTTGGALNLTAGGAVNLTAGLTAQITSAVTMLKGPNTTILSPTFTVATPPVPFAV</sequence>
<dbReference type="EMBL" id="BAAAHB010000181">
    <property type="protein sequence ID" value="GAA0497806.1"/>
    <property type="molecule type" value="Genomic_DNA"/>
</dbReference>
<evidence type="ECO:0000256" key="1">
    <source>
        <dbReference type="SAM" id="MobiDB-lite"/>
    </source>
</evidence>
<evidence type="ECO:0000259" key="2">
    <source>
        <dbReference type="Pfam" id="PF04717"/>
    </source>
</evidence>
<dbReference type="InterPro" id="IPR037026">
    <property type="entry name" value="Vgr_OB-fold_dom_sf"/>
</dbReference>
<evidence type="ECO:0000313" key="4">
    <source>
        <dbReference type="Proteomes" id="UP001499895"/>
    </source>
</evidence>
<feature type="domain" description="Gp5/Type VI secretion system Vgr protein OB-fold" evidence="2">
    <location>
        <begin position="382"/>
        <end position="453"/>
    </location>
</feature>
<name>A0ABP3LE08_9ACTN</name>
<accession>A0ABP3LE08</accession>
<dbReference type="SUPFAM" id="SSF69255">
    <property type="entry name" value="gp5 N-terminal domain-like"/>
    <property type="match status" value="1"/>
</dbReference>
<protein>
    <submittedName>
        <fullName evidence="3">VgrG-related protein</fullName>
    </submittedName>
</protein>
<dbReference type="SUPFAM" id="SSF69349">
    <property type="entry name" value="Phage fibre proteins"/>
    <property type="match status" value="1"/>
</dbReference>
<dbReference type="Gene3D" id="2.40.50.230">
    <property type="entry name" value="Gp5 N-terminal domain"/>
    <property type="match status" value="1"/>
</dbReference>
<dbReference type="Pfam" id="PF04717">
    <property type="entry name" value="Phage_base_V"/>
    <property type="match status" value="1"/>
</dbReference>
<dbReference type="InterPro" id="IPR047702">
    <property type="entry name" value="VgrG-rel"/>
</dbReference>
<dbReference type="RefSeq" id="WP_344098036.1">
    <property type="nucleotide sequence ID" value="NZ_BAAAHB010000181.1"/>
</dbReference>
<evidence type="ECO:0000313" key="3">
    <source>
        <dbReference type="EMBL" id="GAA0497806.1"/>
    </source>
</evidence>
<dbReference type="InterPro" id="IPR006531">
    <property type="entry name" value="Gp5/Vgr_OB"/>
</dbReference>
<dbReference type="Proteomes" id="UP001499895">
    <property type="component" value="Unassembled WGS sequence"/>
</dbReference>